<feature type="transmembrane region" description="Helical" evidence="2">
    <location>
        <begin position="33"/>
        <end position="53"/>
    </location>
</feature>
<feature type="region of interest" description="Disordered" evidence="1">
    <location>
        <begin position="380"/>
        <end position="430"/>
    </location>
</feature>
<organism evidence="3 4">
    <name type="scientific">Planktothrix mougeotii LEGE 06226</name>
    <dbReference type="NCBI Taxonomy" id="1828728"/>
    <lineage>
        <taxon>Bacteria</taxon>
        <taxon>Bacillati</taxon>
        <taxon>Cyanobacteriota</taxon>
        <taxon>Cyanophyceae</taxon>
        <taxon>Oscillatoriophycideae</taxon>
        <taxon>Oscillatoriales</taxon>
        <taxon>Microcoleaceae</taxon>
        <taxon>Planktothrix</taxon>
    </lineage>
</organism>
<feature type="region of interest" description="Disordered" evidence="1">
    <location>
        <begin position="241"/>
        <end position="335"/>
    </location>
</feature>
<feature type="compositionally biased region" description="Polar residues" evidence="1">
    <location>
        <begin position="210"/>
        <end position="219"/>
    </location>
</feature>
<feature type="transmembrane region" description="Helical" evidence="2">
    <location>
        <begin position="6"/>
        <end position="24"/>
    </location>
</feature>
<keyword evidence="2" id="KW-1133">Transmembrane helix</keyword>
<feature type="region of interest" description="Disordered" evidence="1">
    <location>
        <begin position="123"/>
        <end position="147"/>
    </location>
</feature>
<name>A0ABR9UI23_9CYAN</name>
<evidence type="ECO:0000256" key="2">
    <source>
        <dbReference type="SAM" id="Phobius"/>
    </source>
</evidence>
<proteinExistence type="predicted"/>
<accession>A0ABR9UI23</accession>
<dbReference type="InterPro" id="IPR010004">
    <property type="entry name" value="Uncharacterised_Ycf66"/>
</dbReference>
<gene>
    <name evidence="3" type="ORF">IQ236_23230</name>
</gene>
<dbReference type="Pfam" id="PF07444">
    <property type="entry name" value="Ycf66_N"/>
    <property type="match status" value="1"/>
</dbReference>
<evidence type="ECO:0000313" key="4">
    <source>
        <dbReference type="Proteomes" id="UP000640725"/>
    </source>
</evidence>
<feature type="compositionally biased region" description="Polar residues" evidence="1">
    <location>
        <begin position="418"/>
        <end position="430"/>
    </location>
</feature>
<keyword evidence="2" id="KW-0472">Membrane</keyword>
<protein>
    <recommendedName>
        <fullName evidence="5">Ycf66 family protein</fullName>
    </recommendedName>
</protein>
<dbReference type="EMBL" id="JADEWU010000081">
    <property type="protein sequence ID" value="MBE9146108.1"/>
    <property type="molecule type" value="Genomic_DNA"/>
</dbReference>
<evidence type="ECO:0000256" key="1">
    <source>
        <dbReference type="SAM" id="MobiDB-lite"/>
    </source>
</evidence>
<feature type="compositionally biased region" description="Polar residues" evidence="1">
    <location>
        <begin position="123"/>
        <end position="132"/>
    </location>
</feature>
<keyword evidence="2" id="KW-0812">Transmembrane</keyword>
<dbReference type="Proteomes" id="UP000640725">
    <property type="component" value="Unassembled WGS sequence"/>
</dbReference>
<comment type="caution">
    <text evidence="3">The sequence shown here is derived from an EMBL/GenBank/DDBJ whole genome shotgun (WGS) entry which is preliminary data.</text>
</comment>
<feature type="compositionally biased region" description="Acidic residues" evidence="1">
    <location>
        <begin position="380"/>
        <end position="395"/>
    </location>
</feature>
<evidence type="ECO:0000313" key="3">
    <source>
        <dbReference type="EMBL" id="MBE9146108.1"/>
    </source>
</evidence>
<feature type="compositionally biased region" description="Low complexity" evidence="1">
    <location>
        <begin position="255"/>
        <end position="281"/>
    </location>
</feature>
<reference evidence="3 4" key="1">
    <citation type="submission" date="2020-10" db="EMBL/GenBank/DDBJ databases">
        <authorList>
            <person name="Castelo-Branco R."/>
            <person name="Eusebio N."/>
            <person name="Adriana R."/>
            <person name="Vieira A."/>
            <person name="Brugerolle De Fraissinette N."/>
            <person name="Rezende De Castro R."/>
            <person name="Schneider M.P."/>
            <person name="Vasconcelos V."/>
            <person name="Leao P.N."/>
        </authorList>
    </citation>
    <scope>NUCLEOTIDE SEQUENCE [LARGE SCALE GENOMIC DNA]</scope>
    <source>
        <strain evidence="3 4">LEGE 06226</strain>
    </source>
</reference>
<keyword evidence="4" id="KW-1185">Reference proteome</keyword>
<dbReference type="RefSeq" id="WP_193871487.1">
    <property type="nucleotide sequence ID" value="NZ_JADEWU010000081.1"/>
</dbReference>
<feature type="transmembrane region" description="Helical" evidence="2">
    <location>
        <begin position="59"/>
        <end position="78"/>
    </location>
</feature>
<evidence type="ECO:0008006" key="5">
    <source>
        <dbReference type="Google" id="ProtNLM"/>
    </source>
</evidence>
<feature type="region of interest" description="Disordered" evidence="1">
    <location>
        <begin position="189"/>
        <end position="228"/>
    </location>
</feature>
<sequence length="430" mass="45751">MLAYILAIAVGLGSFALYMAAFFFPEVHRKSDFVWSGVGLFYALVLWACAGRITGAVLLGQVASVSLLVWFGWEALVLRRAGTPVTQQTPIPADVKERFNSFLRPQPPVISPQSTPPVNIATPPQSVSTINPVTPEPPVETLGEPKPEPEIMATAPDVAAVQDDMVVEEPPISSVTPEPEVFVEEIPVTPSVEPTPSPVETPQKAKEKTPISSGKTPSKTVAKPQKSIPELAGMVSGWVGNLTGLFNKKPKTKTPKPTTTAKSSKADSVASTSTVVESTPSNQDDSVAAEFAEFEDIETTVSSTPNVAEVVGIETEPPTEPKATETVEKPTLSPFEQIAAPQVEVVVEITAEQVNLIIEDTQESVVVDVPDSETVEEIIIESEPETSAEATESEETTPAALVRPHPPNPDLKAAAQKPTDSNSPSESQPE</sequence>